<protein>
    <recommendedName>
        <fullName evidence="1">FERM domain-containing protein</fullName>
    </recommendedName>
</protein>
<accession>A2E4F2</accession>
<dbReference type="Proteomes" id="UP000001542">
    <property type="component" value="Unassembled WGS sequence"/>
</dbReference>
<dbReference type="VEuPathDB" id="TrichDB:TVAG_129010"/>
<sequence length="722" mass="80915">MNNVTLYTITSTTQGNVQSFSYPIDSPSGELVKMAFSNLQVFDTQNYVVYYRNTQGVSVIIEKDITLRSLNAKNGDFLQIFPNTNQTQIEYRYAQPQQIQPALQSLPLNSMYLPNDMNQNNFQSGLLSTNNNTQFPSMNDTYSNPASPFSSGNLTNNMNFASGTLSLSSGAALNTSTPSFGMTPENSSPSPDNGLSLFATPPPEQPMGFFTAQMNQQQAQGGLFQNAPPQPAGLGLFAQPEGMGLFASQNTAQVGLFSTQNQGLGLFAQNNTGPMPLGLYSQTNSAPLQIGINAQNYDQQTQEGVNYGQTISHQYDPFSGAFDSTNEPPQFQTGISFNYNTGFNTINGEQDQNIGLDQDPALFNSSVALRANNQDQNIHDGTGTTDFMLDNGIVIDADINDDFANIDFGAVKKTGNELYEMWANEGLAPYEVKVVFGFLESDPEPKTIKLFQMFEYKDVRNILIENFKLDNEPRYSFMFTAPGATKFWLKEGSSLEKYQFVEGTALYIFKRDLKVMVSTSHYQPRMVNIDAENTVENVVEDLAKKLGIENPLGYSLYATEDETELPLNPHLPIPEQTKHFNQLTLRREFFCLSRIDISTLETAMQTYKDSKTRFFGDNLYVLEEIALEFAALQFFIEADANALRNPTFPDNIHFLFPECNEYSHTLGPELLKYVTEYPEISKFNAIRKWLKFIRRYPGFGTLSYDCTVNVINEKAHIRCLWP</sequence>
<dbReference type="AlphaFoldDB" id="A2E4F2"/>
<organism evidence="2 3">
    <name type="scientific">Trichomonas vaginalis (strain ATCC PRA-98 / G3)</name>
    <dbReference type="NCBI Taxonomy" id="412133"/>
    <lineage>
        <taxon>Eukaryota</taxon>
        <taxon>Metamonada</taxon>
        <taxon>Parabasalia</taxon>
        <taxon>Trichomonadida</taxon>
        <taxon>Trichomonadidae</taxon>
        <taxon>Trichomonas</taxon>
    </lineage>
</organism>
<name>A2E4F2_TRIV3</name>
<reference evidence="2" key="1">
    <citation type="submission" date="2006-10" db="EMBL/GenBank/DDBJ databases">
        <authorList>
            <person name="Amadeo P."/>
            <person name="Zhao Q."/>
            <person name="Wortman J."/>
            <person name="Fraser-Liggett C."/>
            <person name="Carlton J."/>
        </authorList>
    </citation>
    <scope>NUCLEOTIDE SEQUENCE</scope>
    <source>
        <strain evidence="2">G3</strain>
    </source>
</reference>
<dbReference type="RefSeq" id="XP_001324710.1">
    <property type="nucleotide sequence ID" value="XM_001324675.1"/>
</dbReference>
<dbReference type="EMBL" id="DS113301">
    <property type="protein sequence ID" value="EAY12487.1"/>
    <property type="molecule type" value="Genomic_DNA"/>
</dbReference>
<keyword evidence="3" id="KW-1185">Reference proteome</keyword>
<evidence type="ECO:0000259" key="1">
    <source>
        <dbReference type="PROSITE" id="PS50057"/>
    </source>
</evidence>
<reference evidence="2" key="2">
    <citation type="journal article" date="2007" name="Science">
        <title>Draft genome sequence of the sexually transmitted pathogen Trichomonas vaginalis.</title>
        <authorList>
            <person name="Carlton J.M."/>
            <person name="Hirt R.P."/>
            <person name="Silva J.C."/>
            <person name="Delcher A.L."/>
            <person name="Schatz M."/>
            <person name="Zhao Q."/>
            <person name="Wortman J.R."/>
            <person name="Bidwell S.L."/>
            <person name="Alsmark U.C.M."/>
            <person name="Besteiro S."/>
            <person name="Sicheritz-Ponten T."/>
            <person name="Noel C.J."/>
            <person name="Dacks J.B."/>
            <person name="Foster P.G."/>
            <person name="Simillion C."/>
            <person name="Van de Peer Y."/>
            <person name="Miranda-Saavedra D."/>
            <person name="Barton G.J."/>
            <person name="Westrop G.D."/>
            <person name="Mueller S."/>
            <person name="Dessi D."/>
            <person name="Fiori P.L."/>
            <person name="Ren Q."/>
            <person name="Paulsen I."/>
            <person name="Zhang H."/>
            <person name="Bastida-Corcuera F.D."/>
            <person name="Simoes-Barbosa A."/>
            <person name="Brown M.T."/>
            <person name="Hayes R.D."/>
            <person name="Mukherjee M."/>
            <person name="Okumura C.Y."/>
            <person name="Schneider R."/>
            <person name="Smith A.J."/>
            <person name="Vanacova S."/>
            <person name="Villalvazo M."/>
            <person name="Haas B.J."/>
            <person name="Pertea M."/>
            <person name="Feldblyum T.V."/>
            <person name="Utterback T.R."/>
            <person name="Shu C.L."/>
            <person name="Osoegawa K."/>
            <person name="de Jong P.J."/>
            <person name="Hrdy I."/>
            <person name="Horvathova L."/>
            <person name="Zubacova Z."/>
            <person name="Dolezal P."/>
            <person name="Malik S.B."/>
            <person name="Logsdon J.M. Jr."/>
            <person name="Henze K."/>
            <person name="Gupta A."/>
            <person name="Wang C.C."/>
            <person name="Dunne R.L."/>
            <person name="Upcroft J.A."/>
            <person name="Upcroft P."/>
            <person name="White O."/>
            <person name="Salzberg S.L."/>
            <person name="Tang P."/>
            <person name="Chiu C.-H."/>
            <person name="Lee Y.-S."/>
            <person name="Embley T.M."/>
            <person name="Coombs G.H."/>
            <person name="Mottram J.C."/>
            <person name="Tachezy J."/>
            <person name="Fraser-Liggett C.M."/>
            <person name="Johnson P.J."/>
        </authorList>
    </citation>
    <scope>NUCLEOTIDE SEQUENCE [LARGE SCALE GENOMIC DNA]</scope>
    <source>
        <strain evidence="2">G3</strain>
    </source>
</reference>
<feature type="domain" description="FERM" evidence="1">
    <location>
        <begin position="511"/>
        <end position="722"/>
    </location>
</feature>
<dbReference type="Gene3D" id="3.10.20.90">
    <property type="entry name" value="Phosphatidylinositol 3-kinase Catalytic Subunit, Chain A, domain 1"/>
    <property type="match status" value="1"/>
</dbReference>
<dbReference type="SUPFAM" id="SSF47031">
    <property type="entry name" value="Second domain of FERM"/>
    <property type="match status" value="1"/>
</dbReference>
<dbReference type="VEuPathDB" id="TrichDB:TVAGG3_0018800"/>
<evidence type="ECO:0000313" key="2">
    <source>
        <dbReference type="EMBL" id="EAY12487.1"/>
    </source>
</evidence>
<evidence type="ECO:0000313" key="3">
    <source>
        <dbReference type="Proteomes" id="UP000001542"/>
    </source>
</evidence>
<dbReference type="KEGG" id="tva:4770453"/>
<dbReference type="InterPro" id="IPR000299">
    <property type="entry name" value="FERM_domain"/>
</dbReference>
<gene>
    <name evidence="2" type="ORF">TVAG_129010</name>
</gene>
<dbReference type="InterPro" id="IPR035963">
    <property type="entry name" value="FERM_2"/>
</dbReference>
<dbReference type="InParanoid" id="A2E4F2"/>
<proteinExistence type="predicted"/>
<dbReference type="PROSITE" id="PS50057">
    <property type="entry name" value="FERM_3"/>
    <property type="match status" value="1"/>
</dbReference>
<dbReference type="SMR" id="A2E4F2"/>